<name>A0A6I2UYU2_9FIRM</name>
<keyword evidence="2" id="KW-0732">Signal</keyword>
<dbReference type="EMBL" id="VUNL01000013">
    <property type="protein sequence ID" value="MSV25609.1"/>
    <property type="molecule type" value="Genomic_DNA"/>
</dbReference>
<dbReference type="PANTHER" id="PTHR43308:SF5">
    <property type="entry name" value="S-LAYER PROTEIN _ PEPTIDOGLYCAN ENDO-BETA-N-ACETYLGLUCOSAMINIDASE"/>
    <property type="match status" value="1"/>
</dbReference>
<feature type="compositionally biased region" description="Polar residues" evidence="1">
    <location>
        <begin position="351"/>
        <end position="361"/>
    </location>
</feature>
<feature type="chain" id="PRO_5026237871" evidence="2">
    <location>
        <begin position="27"/>
        <end position="535"/>
    </location>
</feature>
<keyword evidence="5" id="KW-1185">Reference proteome</keyword>
<dbReference type="RefSeq" id="WP_154621372.1">
    <property type="nucleotide sequence ID" value="NZ_VUNL01000013.1"/>
</dbReference>
<evidence type="ECO:0000256" key="1">
    <source>
        <dbReference type="SAM" id="MobiDB-lite"/>
    </source>
</evidence>
<comment type="caution">
    <text evidence="4">The sequence shown here is derived from an EMBL/GenBank/DDBJ whole genome shotgun (WGS) entry which is preliminary data.</text>
</comment>
<dbReference type="InterPro" id="IPR051465">
    <property type="entry name" value="Cell_Envelope_Struct_Comp"/>
</dbReference>
<protein>
    <submittedName>
        <fullName evidence="4">S-layer homology domain-containing protein</fullName>
    </submittedName>
</protein>
<accession>A0A6I2UYU2</accession>
<evidence type="ECO:0000313" key="4">
    <source>
        <dbReference type="EMBL" id="MSV25609.1"/>
    </source>
</evidence>
<sequence>MKKSQRMLGALAAIVAVGTVGETASAATGEAMFADVPSGHWAYAAVEQLKQDGLVKGMQANRFDGNAIVTRYQMAQMVASALAHEEQASAADKQLLDKLSHEFDSEINSMQTLAKRVDDLEKHQKKTEDNFSVHGYFQQTVEAKNHAGGDTKKSRWWAKEFYLNTEAKLPKVMGDWKFKMNLETKIGGDRFNEEHLMSGNHANPYNGGQMYDELFKPNLAYLEGSLGKTQLWTRVGILQPWVQNGFVYAANLRGLMLEHWSKKYNWHAFGGVVDSDDGDLAVGAGAQYDNTAGDWKSEISQPWNDNVRAHENYYVVKTAETNWQPRLSRDGKTPLSEVEQQKVLDNGGTGSDNAKSNIQDMFNGSKRTKKTVYGIAYDRMYSKKFTYSLGAYRYTSAAYNREPLYVGAATFDYKLAPKLIFRGTYAQGNQHGTNSHSRGWMADLMWNCNPWMSAEKAHAFGAYAGYHYLAPDSYIRCGYGDGIEKGQKGVEIGMYYNFTNNLQYTLKYGFGKSLTYADSDCRQRDKLYSGVFCYF</sequence>
<feature type="domain" description="SLH" evidence="3">
    <location>
        <begin position="29"/>
        <end position="92"/>
    </location>
</feature>
<feature type="signal peptide" evidence="2">
    <location>
        <begin position="1"/>
        <end position="26"/>
    </location>
</feature>
<organism evidence="4 5">
    <name type="scientific">Selenomonas montiformis</name>
    <dbReference type="NCBI Taxonomy" id="2652285"/>
    <lineage>
        <taxon>Bacteria</taxon>
        <taxon>Bacillati</taxon>
        <taxon>Bacillota</taxon>
        <taxon>Negativicutes</taxon>
        <taxon>Selenomonadales</taxon>
        <taxon>Selenomonadaceae</taxon>
        <taxon>Selenomonas</taxon>
    </lineage>
</organism>
<proteinExistence type="predicted"/>
<evidence type="ECO:0000313" key="5">
    <source>
        <dbReference type="Proteomes" id="UP000430222"/>
    </source>
</evidence>
<dbReference type="PROSITE" id="PS51272">
    <property type="entry name" value="SLH"/>
    <property type="match status" value="1"/>
</dbReference>
<dbReference type="PANTHER" id="PTHR43308">
    <property type="entry name" value="OUTER MEMBRANE PROTEIN ALPHA-RELATED"/>
    <property type="match status" value="1"/>
</dbReference>
<dbReference type="AlphaFoldDB" id="A0A6I2UYU2"/>
<dbReference type="Pfam" id="PF00395">
    <property type="entry name" value="SLH"/>
    <property type="match status" value="1"/>
</dbReference>
<dbReference type="InterPro" id="IPR001119">
    <property type="entry name" value="SLH_dom"/>
</dbReference>
<evidence type="ECO:0000256" key="2">
    <source>
        <dbReference type="SAM" id="SignalP"/>
    </source>
</evidence>
<dbReference type="Proteomes" id="UP000430222">
    <property type="component" value="Unassembled WGS sequence"/>
</dbReference>
<evidence type="ECO:0000259" key="3">
    <source>
        <dbReference type="PROSITE" id="PS51272"/>
    </source>
</evidence>
<gene>
    <name evidence="4" type="ORF">FYJ78_10620</name>
</gene>
<feature type="region of interest" description="Disordered" evidence="1">
    <location>
        <begin position="342"/>
        <end position="361"/>
    </location>
</feature>
<reference evidence="4 5" key="1">
    <citation type="submission" date="2019-08" db="EMBL/GenBank/DDBJ databases">
        <title>In-depth cultivation of the pig gut microbiome towards novel bacterial diversity and tailored functional studies.</title>
        <authorList>
            <person name="Wylensek D."/>
            <person name="Hitch T.C.A."/>
            <person name="Clavel T."/>
        </authorList>
    </citation>
    <scope>NUCLEOTIDE SEQUENCE [LARGE SCALE GENOMIC DNA]</scope>
    <source>
        <strain evidence="5">WCA-380-WT-3B3</strain>
    </source>
</reference>